<dbReference type="Proteomes" id="UP000294813">
    <property type="component" value="Unassembled WGS sequence"/>
</dbReference>
<dbReference type="EMBL" id="SLXT01000021">
    <property type="protein sequence ID" value="TCP62534.1"/>
    <property type="molecule type" value="Genomic_DNA"/>
</dbReference>
<organism evidence="3 4">
    <name type="scientific">Heliophilum fasciatum</name>
    <dbReference type="NCBI Taxonomy" id="35700"/>
    <lineage>
        <taxon>Bacteria</taxon>
        <taxon>Bacillati</taxon>
        <taxon>Bacillota</taxon>
        <taxon>Clostridia</taxon>
        <taxon>Eubacteriales</taxon>
        <taxon>Heliobacteriaceae</taxon>
        <taxon>Heliophilum</taxon>
    </lineage>
</organism>
<protein>
    <submittedName>
        <fullName evidence="3">Putative phage terminase large subunit-like protein</fullName>
    </submittedName>
</protein>
<name>A0A4R2RI88_9FIRM</name>
<gene>
    <name evidence="3" type="ORF">EDD73_12132</name>
</gene>
<keyword evidence="4" id="KW-1185">Reference proteome</keyword>
<evidence type="ECO:0000313" key="3">
    <source>
        <dbReference type="EMBL" id="TCP62534.1"/>
    </source>
</evidence>
<sequence>MNTLNKPLRQHRIKLLEEKVQLYERLEANRGLTDYQRAAFAEDLRELVKLRRIDRAESDALYFCYEYFSDERNPSNEQNLIPTGSTMATAPNFHRELCGLLDKVSGDNVTARIGWAAPRGHAKSAYLSNCFPVHQIVYGKRKYILIISETDGMSKKFIEWISGQLKFNEKLREDFGEFLSPRKSMNEKDNQEAVLTSSGVLIESASMGKQLRGKRNGSYRPDLVILDDLESAKNTNTPELREKNLHWFNSVVVPIGDPTRTAFLYMGTIVHPNGLLPTVLKRADFESRVYSAILSRPEREDLWEQFESICRDVDNPNRMDDALALYATNRDEMERGVEVLWPSRFPFLKLMIEKVNIGSRAFSSEFMNSPVDEESQIFRPSLFTFFDYGELDRRAVDYFGAWDIAMGKNSRSDYNAIVTVARNRKTGVLYVVDAWAKKCPAHEALLVVADKIGEYRHKIFSVETVQAQHDFFRQLRELLTRRNVYHTKLKAVVSRGKKEERIESLEPLVEQGILRFMRQQRLLLEMMEQFPSHDHDDLPDALQMAIELCGANRRRIFHNKPNGL</sequence>
<evidence type="ECO:0000259" key="2">
    <source>
        <dbReference type="Pfam" id="PF17289"/>
    </source>
</evidence>
<dbReference type="InterPro" id="IPR027417">
    <property type="entry name" value="P-loop_NTPase"/>
</dbReference>
<accession>A0A4R2RI88</accession>
<dbReference type="InterPro" id="IPR035421">
    <property type="entry name" value="Terminase_6C"/>
</dbReference>
<comment type="caution">
    <text evidence="3">The sequence shown here is derived from an EMBL/GenBank/DDBJ whole genome shotgun (WGS) entry which is preliminary data.</text>
</comment>
<dbReference type="Pfam" id="PF17289">
    <property type="entry name" value="Terminase_6C"/>
    <property type="match status" value="1"/>
</dbReference>
<reference evidence="3 4" key="1">
    <citation type="submission" date="2019-03" db="EMBL/GenBank/DDBJ databases">
        <title>Genomic Encyclopedia of Type Strains, Phase IV (KMG-IV): sequencing the most valuable type-strain genomes for metagenomic binning, comparative biology and taxonomic classification.</title>
        <authorList>
            <person name="Goeker M."/>
        </authorList>
    </citation>
    <scope>NUCLEOTIDE SEQUENCE [LARGE SCALE GENOMIC DNA]</scope>
    <source>
        <strain evidence="3 4">DSM 11170</strain>
    </source>
</reference>
<evidence type="ECO:0000256" key="1">
    <source>
        <dbReference type="ARBA" id="ARBA00022612"/>
    </source>
</evidence>
<proteinExistence type="predicted"/>
<evidence type="ECO:0000313" key="4">
    <source>
        <dbReference type="Proteomes" id="UP000294813"/>
    </source>
</evidence>
<dbReference type="NCBIfam" id="TIGR01630">
    <property type="entry name" value="psiM2_ORF9"/>
    <property type="match status" value="1"/>
</dbReference>
<dbReference type="Gene3D" id="3.30.420.240">
    <property type="match status" value="1"/>
</dbReference>
<keyword evidence="1" id="KW-1188">Viral release from host cell</keyword>
<dbReference type="AlphaFoldDB" id="A0A4R2RI88"/>
<dbReference type="Gene3D" id="3.40.50.300">
    <property type="entry name" value="P-loop containing nucleotide triphosphate hydrolases"/>
    <property type="match status" value="1"/>
</dbReference>
<feature type="domain" description="Terminase large subunit gp17-like C-terminal" evidence="2">
    <location>
        <begin position="401"/>
        <end position="546"/>
    </location>
</feature>
<dbReference type="InterPro" id="IPR006517">
    <property type="entry name" value="Phage_terminase_lsu-like_C"/>
</dbReference>